<proteinExistence type="predicted"/>
<name>E5AKC0_MYCRK</name>
<dbReference type="EMBL" id="FR687359">
    <property type="protein sequence ID" value="CBW73592.1"/>
    <property type="molecule type" value="Genomic_DNA"/>
</dbReference>
<dbReference type="Proteomes" id="UP000007437">
    <property type="component" value="Chromosome"/>
</dbReference>
<dbReference type="KEGG" id="brh:RBRH_04069"/>
<evidence type="ECO:0000313" key="2">
    <source>
        <dbReference type="Proteomes" id="UP000007437"/>
    </source>
</evidence>
<dbReference type="AlphaFoldDB" id="E5AKC0"/>
<gene>
    <name evidence="1" type="ordered locus">RBRH_04069</name>
</gene>
<protein>
    <submittedName>
        <fullName evidence="1">Uncharacterized protein</fullName>
    </submittedName>
</protein>
<reference evidence="1 2" key="1">
    <citation type="journal article" date="2011" name="J. Bacteriol.">
        <title>Complete genome sequence of Burkholderia rhizoxinica, an endosymbiont of Rhizopus microsporus.</title>
        <authorList>
            <person name="Lackner G."/>
            <person name="Moebius N."/>
            <person name="Partida-Martinez L."/>
            <person name="Hertweck C."/>
        </authorList>
    </citation>
    <scope>NUCLEOTIDE SEQUENCE [LARGE SCALE GENOMIC DNA]</scope>
    <source>
        <strain evidence="2">DSM 19002 / CIP 109453 / HKI 454</strain>
    </source>
</reference>
<dbReference type="HOGENOM" id="CLU_3355078_0_0_4"/>
<sequence length="36" mass="4021">MHLVQRLGLLLLDAHGTRHECNQSDMAAWGQSNAMD</sequence>
<organism evidence="1 2">
    <name type="scientific">Mycetohabitans rhizoxinica (strain DSM 19002 / CIP 109453 / HKI 454)</name>
    <name type="common">Paraburkholderia rhizoxinica</name>
    <dbReference type="NCBI Taxonomy" id="882378"/>
    <lineage>
        <taxon>Bacteria</taxon>
        <taxon>Pseudomonadati</taxon>
        <taxon>Pseudomonadota</taxon>
        <taxon>Betaproteobacteria</taxon>
        <taxon>Burkholderiales</taxon>
        <taxon>Burkholderiaceae</taxon>
        <taxon>Mycetohabitans</taxon>
    </lineage>
</organism>
<accession>E5AKC0</accession>
<evidence type="ECO:0000313" key="1">
    <source>
        <dbReference type="EMBL" id="CBW73592.1"/>
    </source>
</evidence>